<dbReference type="EMBL" id="JAINUF010000001">
    <property type="protein sequence ID" value="KAJ8380512.1"/>
    <property type="molecule type" value="Genomic_DNA"/>
</dbReference>
<evidence type="ECO:0000256" key="1">
    <source>
        <dbReference type="SAM" id="MobiDB-lite"/>
    </source>
</evidence>
<dbReference type="Proteomes" id="UP001152622">
    <property type="component" value="Chromosome 1"/>
</dbReference>
<evidence type="ECO:0000313" key="2">
    <source>
        <dbReference type="EMBL" id="KAJ8380512.1"/>
    </source>
</evidence>
<dbReference type="AlphaFoldDB" id="A0A9Q1GAL8"/>
<sequence length="101" mass="10743">MDSIWVSALQKRLTSSQISGAGAFFTPALRVTRRAPRPGTGDKLSLGRRVCHFALDTETMSDPGPPATPGFPRSDTSTVSKCSPSAGVGFTRHARHALIAY</sequence>
<keyword evidence="3" id="KW-1185">Reference proteome</keyword>
<protein>
    <submittedName>
        <fullName evidence="2">Uncharacterized protein</fullName>
    </submittedName>
</protein>
<accession>A0A9Q1GAL8</accession>
<feature type="region of interest" description="Disordered" evidence="1">
    <location>
        <begin position="56"/>
        <end position="85"/>
    </location>
</feature>
<reference evidence="2" key="1">
    <citation type="journal article" date="2023" name="Science">
        <title>Genome structures resolve the early diversification of teleost fishes.</title>
        <authorList>
            <person name="Parey E."/>
            <person name="Louis A."/>
            <person name="Montfort J."/>
            <person name="Bouchez O."/>
            <person name="Roques C."/>
            <person name="Iampietro C."/>
            <person name="Lluch J."/>
            <person name="Castinel A."/>
            <person name="Donnadieu C."/>
            <person name="Desvignes T."/>
            <person name="Floi Bucao C."/>
            <person name="Jouanno E."/>
            <person name="Wen M."/>
            <person name="Mejri S."/>
            <person name="Dirks R."/>
            <person name="Jansen H."/>
            <person name="Henkel C."/>
            <person name="Chen W.J."/>
            <person name="Zahm M."/>
            <person name="Cabau C."/>
            <person name="Klopp C."/>
            <person name="Thompson A.W."/>
            <person name="Robinson-Rechavi M."/>
            <person name="Braasch I."/>
            <person name="Lecointre G."/>
            <person name="Bobe J."/>
            <person name="Postlethwait J.H."/>
            <person name="Berthelot C."/>
            <person name="Roest Crollius H."/>
            <person name="Guiguen Y."/>
        </authorList>
    </citation>
    <scope>NUCLEOTIDE SEQUENCE</scope>
    <source>
        <strain evidence="2">WJC10195</strain>
    </source>
</reference>
<feature type="compositionally biased region" description="Polar residues" evidence="1">
    <location>
        <begin position="74"/>
        <end position="83"/>
    </location>
</feature>
<evidence type="ECO:0000313" key="3">
    <source>
        <dbReference type="Proteomes" id="UP001152622"/>
    </source>
</evidence>
<organism evidence="2 3">
    <name type="scientific">Synaphobranchus kaupii</name>
    <name type="common">Kaup's arrowtooth eel</name>
    <dbReference type="NCBI Taxonomy" id="118154"/>
    <lineage>
        <taxon>Eukaryota</taxon>
        <taxon>Metazoa</taxon>
        <taxon>Chordata</taxon>
        <taxon>Craniata</taxon>
        <taxon>Vertebrata</taxon>
        <taxon>Euteleostomi</taxon>
        <taxon>Actinopterygii</taxon>
        <taxon>Neopterygii</taxon>
        <taxon>Teleostei</taxon>
        <taxon>Anguilliformes</taxon>
        <taxon>Synaphobranchidae</taxon>
        <taxon>Synaphobranchus</taxon>
    </lineage>
</organism>
<name>A0A9Q1GAL8_SYNKA</name>
<gene>
    <name evidence="2" type="ORF">SKAU_G00012900</name>
</gene>
<comment type="caution">
    <text evidence="2">The sequence shown here is derived from an EMBL/GenBank/DDBJ whole genome shotgun (WGS) entry which is preliminary data.</text>
</comment>
<proteinExistence type="predicted"/>